<dbReference type="PROSITE" id="PS50005">
    <property type="entry name" value="TPR"/>
    <property type="match status" value="2"/>
</dbReference>
<dbReference type="PROSITE" id="PS50293">
    <property type="entry name" value="TPR_REGION"/>
    <property type="match status" value="1"/>
</dbReference>
<feature type="transmembrane region" description="Helical" evidence="6">
    <location>
        <begin position="65"/>
        <end position="84"/>
    </location>
</feature>
<evidence type="ECO:0000256" key="6">
    <source>
        <dbReference type="SAM" id="Phobius"/>
    </source>
</evidence>
<dbReference type="InterPro" id="IPR011990">
    <property type="entry name" value="TPR-like_helical_dom_sf"/>
</dbReference>
<dbReference type="AlphaFoldDB" id="A0A1F5KU50"/>
<dbReference type="Pfam" id="PF04932">
    <property type="entry name" value="Wzy_C"/>
    <property type="match status" value="1"/>
</dbReference>
<protein>
    <recommendedName>
        <fullName evidence="7">O-antigen ligase-related domain-containing protein</fullName>
    </recommendedName>
</protein>
<comment type="caution">
    <text evidence="8">The sequence shown here is derived from an EMBL/GenBank/DDBJ whole genome shotgun (WGS) entry which is preliminary data.</text>
</comment>
<feature type="transmembrane region" description="Helical" evidence="6">
    <location>
        <begin position="5"/>
        <end position="22"/>
    </location>
</feature>
<dbReference type="Pfam" id="PF00515">
    <property type="entry name" value="TPR_1"/>
    <property type="match status" value="1"/>
</dbReference>
<evidence type="ECO:0000313" key="8">
    <source>
        <dbReference type="EMBL" id="OGE44340.1"/>
    </source>
</evidence>
<feature type="transmembrane region" description="Helical" evidence="6">
    <location>
        <begin position="421"/>
        <end position="444"/>
    </location>
</feature>
<evidence type="ECO:0000256" key="5">
    <source>
        <dbReference type="PROSITE-ProRule" id="PRU00339"/>
    </source>
</evidence>
<evidence type="ECO:0000256" key="3">
    <source>
        <dbReference type="ARBA" id="ARBA00022989"/>
    </source>
</evidence>
<dbReference type="PANTHER" id="PTHR37422">
    <property type="entry name" value="TEICHURONIC ACID BIOSYNTHESIS PROTEIN TUAE"/>
    <property type="match status" value="1"/>
</dbReference>
<feature type="transmembrane region" description="Helical" evidence="6">
    <location>
        <begin position="260"/>
        <end position="282"/>
    </location>
</feature>
<feature type="domain" description="O-antigen ligase-related" evidence="7">
    <location>
        <begin position="212"/>
        <end position="388"/>
    </location>
</feature>
<feature type="transmembrane region" description="Helical" evidence="6">
    <location>
        <begin position="484"/>
        <end position="501"/>
    </location>
</feature>
<name>A0A1F5KU50_9BACT</name>
<dbReference type="SMART" id="SM00028">
    <property type="entry name" value="TPR"/>
    <property type="match status" value="2"/>
</dbReference>
<dbReference type="PANTHER" id="PTHR37422:SF13">
    <property type="entry name" value="LIPOPOLYSACCHARIDE BIOSYNTHESIS PROTEIN PA4999-RELATED"/>
    <property type="match status" value="1"/>
</dbReference>
<keyword evidence="3 6" id="KW-1133">Transmembrane helix</keyword>
<dbReference type="EMBL" id="MFDM01000003">
    <property type="protein sequence ID" value="OGE44340.1"/>
    <property type="molecule type" value="Genomic_DNA"/>
</dbReference>
<dbReference type="InterPro" id="IPR051533">
    <property type="entry name" value="WaaL-like"/>
</dbReference>
<evidence type="ECO:0000256" key="4">
    <source>
        <dbReference type="ARBA" id="ARBA00023136"/>
    </source>
</evidence>
<organism evidence="8 9">
    <name type="scientific">Candidatus Daviesbacteria bacterium RIFCSPLOWO2_01_FULL_39_12</name>
    <dbReference type="NCBI Taxonomy" id="1797785"/>
    <lineage>
        <taxon>Bacteria</taxon>
        <taxon>Candidatus Daviesiibacteriota</taxon>
    </lineage>
</organism>
<gene>
    <name evidence="8" type="ORF">A3B45_03610</name>
</gene>
<feature type="transmembrane region" description="Helical" evidence="6">
    <location>
        <begin position="34"/>
        <end position="53"/>
    </location>
</feature>
<feature type="repeat" description="TPR" evidence="5">
    <location>
        <begin position="502"/>
        <end position="535"/>
    </location>
</feature>
<feature type="transmembrane region" description="Helical" evidence="6">
    <location>
        <begin position="96"/>
        <end position="114"/>
    </location>
</feature>
<dbReference type="Gene3D" id="1.25.40.10">
    <property type="entry name" value="Tetratricopeptide repeat domain"/>
    <property type="match status" value="1"/>
</dbReference>
<feature type="transmembrane region" description="Helical" evidence="6">
    <location>
        <begin position="126"/>
        <end position="143"/>
    </location>
</feature>
<keyword evidence="4 6" id="KW-0472">Membrane</keyword>
<feature type="repeat" description="TPR" evidence="5">
    <location>
        <begin position="622"/>
        <end position="655"/>
    </location>
</feature>
<feature type="transmembrane region" description="Helical" evidence="6">
    <location>
        <begin position="205"/>
        <end position="224"/>
    </location>
</feature>
<keyword evidence="2 6" id="KW-0812">Transmembrane</keyword>
<accession>A0A1F5KU50</accession>
<sequence>MLDKIITYSFYTLFFLTPLFWTSKNYELFEFNKMMLTFGLTTIIVGIWVLKMVQEKTFIFKRTPLDLPLLLFLGANILSTIFSIDNHVSIWGYYSRQNGGLLSLISYLLLYWAFVSNMDKSKALTTLKFGLASGFLISLYGILEHFGVSPSCVILRGEFNASCWVQDVSARVFATLGQPNWLAAYLAMLIFPTLYFFLTATRKSLYILHFTLLIIFYLAFTFTYSRGPTLGLIGGMVVFFACVSFLRMQESKKQNIYGSLIKSGMTVVAGFLLINILFGSALTSFKLVSQFAAPSRPTIALPPTSVTQLEQGGTESGQIRFIVWQGAWDIFKHYPLFGSGVETFAYSYYQFRPAEHNLTSEWDFLYNKAHNEYLNYLATTGILGLGAYSIIIITFITVILKKLRTGNLLICTLLASYVSYLIYNFFLFSVVIIAVFFYLFPALAFVATDSAKPVTKLPRILHSTFYILHFLYRRPIYTKFIKGLIILVTLYLLFSIFKIWLADTYFASGQKYAEEGDVGEAYNLLTTATKLNKSEPFYQAELSYVAAAAAVVLESKQATSSALIKDEATSLMDQVLRDSPNNVSYLRTAVRTYFELAFLDKIYLDKTLQALDQAISLAPTDPKLYYNKGLILLSEKKTDEAVKILQKALELKPNYLEAKQQLEEATRSGSP</sequence>
<evidence type="ECO:0000259" key="7">
    <source>
        <dbReference type="Pfam" id="PF04932"/>
    </source>
</evidence>
<feature type="transmembrane region" description="Helical" evidence="6">
    <location>
        <begin position="230"/>
        <end position="248"/>
    </location>
</feature>
<dbReference type="GO" id="GO:0016020">
    <property type="term" value="C:membrane"/>
    <property type="evidence" value="ECO:0007669"/>
    <property type="project" value="UniProtKB-SubCell"/>
</dbReference>
<dbReference type="InterPro" id="IPR019734">
    <property type="entry name" value="TPR_rpt"/>
</dbReference>
<feature type="transmembrane region" description="Helical" evidence="6">
    <location>
        <begin position="181"/>
        <end position="198"/>
    </location>
</feature>
<evidence type="ECO:0000313" key="9">
    <source>
        <dbReference type="Proteomes" id="UP000178565"/>
    </source>
</evidence>
<feature type="transmembrane region" description="Helical" evidence="6">
    <location>
        <begin position="373"/>
        <end position="400"/>
    </location>
</feature>
<comment type="subcellular location">
    <subcellularLocation>
        <location evidence="1">Membrane</location>
        <topology evidence="1">Multi-pass membrane protein</topology>
    </subcellularLocation>
</comment>
<keyword evidence="5" id="KW-0802">TPR repeat</keyword>
<reference evidence="8 9" key="1">
    <citation type="journal article" date="2016" name="Nat. Commun.">
        <title>Thousands of microbial genomes shed light on interconnected biogeochemical processes in an aquifer system.</title>
        <authorList>
            <person name="Anantharaman K."/>
            <person name="Brown C.T."/>
            <person name="Hug L.A."/>
            <person name="Sharon I."/>
            <person name="Castelle C.J."/>
            <person name="Probst A.J."/>
            <person name="Thomas B.C."/>
            <person name="Singh A."/>
            <person name="Wilkins M.J."/>
            <person name="Karaoz U."/>
            <person name="Brodie E.L."/>
            <person name="Williams K.H."/>
            <person name="Hubbard S.S."/>
            <person name="Banfield J.F."/>
        </authorList>
    </citation>
    <scope>NUCLEOTIDE SEQUENCE [LARGE SCALE GENOMIC DNA]</scope>
</reference>
<dbReference type="SUPFAM" id="SSF48452">
    <property type="entry name" value="TPR-like"/>
    <property type="match status" value="1"/>
</dbReference>
<evidence type="ECO:0000256" key="2">
    <source>
        <dbReference type="ARBA" id="ARBA00022692"/>
    </source>
</evidence>
<evidence type="ECO:0000256" key="1">
    <source>
        <dbReference type="ARBA" id="ARBA00004141"/>
    </source>
</evidence>
<dbReference type="InterPro" id="IPR007016">
    <property type="entry name" value="O-antigen_ligase-rel_domated"/>
</dbReference>
<dbReference type="Proteomes" id="UP000178565">
    <property type="component" value="Unassembled WGS sequence"/>
</dbReference>
<proteinExistence type="predicted"/>
<dbReference type="STRING" id="1797785.A3B45_03610"/>